<dbReference type="InterPro" id="IPR003838">
    <property type="entry name" value="ABC3_permease_C"/>
</dbReference>
<keyword evidence="11" id="KW-1185">Reference proteome</keyword>
<dbReference type="PANTHER" id="PTHR30572">
    <property type="entry name" value="MEMBRANE COMPONENT OF TRANSPORTER-RELATED"/>
    <property type="match status" value="1"/>
</dbReference>
<feature type="transmembrane region" description="Helical" evidence="7">
    <location>
        <begin position="337"/>
        <end position="361"/>
    </location>
</feature>
<evidence type="ECO:0000256" key="3">
    <source>
        <dbReference type="ARBA" id="ARBA00022692"/>
    </source>
</evidence>
<comment type="subcellular location">
    <subcellularLocation>
        <location evidence="1">Cell membrane</location>
        <topology evidence="1">Multi-pass membrane protein</topology>
    </subcellularLocation>
</comment>
<feature type="transmembrane region" description="Helical" evidence="7">
    <location>
        <begin position="21"/>
        <end position="45"/>
    </location>
</feature>
<dbReference type="InterPro" id="IPR025857">
    <property type="entry name" value="MacB_PCD"/>
</dbReference>
<keyword evidence="5 7" id="KW-0472">Membrane</keyword>
<gene>
    <name evidence="10" type="ORF">NARC_160111</name>
</gene>
<evidence type="ECO:0000259" key="8">
    <source>
        <dbReference type="Pfam" id="PF02687"/>
    </source>
</evidence>
<dbReference type="Pfam" id="PF12704">
    <property type="entry name" value="MacB_PCD"/>
    <property type="match status" value="1"/>
</dbReference>
<evidence type="ECO:0000256" key="2">
    <source>
        <dbReference type="ARBA" id="ARBA00022475"/>
    </source>
</evidence>
<organism evidence="10 11">
    <name type="scientific">Candidatus Nitrosocosmicus arcticus</name>
    <dbReference type="NCBI Taxonomy" id="2035267"/>
    <lineage>
        <taxon>Archaea</taxon>
        <taxon>Nitrososphaerota</taxon>
        <taxon>Nitrososphaeria</taxon>
        <taxon>Nitrososphaerales</taxon>
        <taxon>Nitrososphaeraceae</taxon>
        <taxon>Candidatus Nitrosocosmicus</taxon>
    </lineage>
</organism>
<keyword evidence="2" id="KW-1003">Cell membrane</keyword>
<dbReference type="EMBL" id="VOAH01000016">
    <property type="protein sequence ID" value="TVP39397.1"/>
    <property type="molecule type" value="Genomic_DNA"/>
</dbReference>
<evidence type="ECO:0000256" key="4">
    <source>
        <dbReference type="ARBA" id="ARBA00022989"/>
    </source>
</evidence>
<evidence type="ECO:0000313" key="10">
    <source>
        <dbReference type="EMBL" id="TVP39397.1"/>
    </source>
</evidence>
<evidence type="ECO:0000256" key="6">
    <source>
        <dbReference type="ARBA" id="ARBA00038076"/>
    </source>
</evidence>
<sequence>MDIREIFILSFQALKERKIRSLLTILMVMAGTSLLVAVNGVGAGFTEFFNKQFSNLAPNILFVTSGQEQGSSTVGSTEGGGGGGGGGSAGSKITLNAAVINRIDSLPFIEEVIPSYQSQVLVKSRGEEKTNAALSIDPNKLFVIAPTLDLQEGSQIKQNDPSAIVIAENIAKPPGEDNPFVTLGETIELEYSFIDDTTGKQDTITKNFLVTAIMESTGNPTIDNAAVINLDAGDSLFQKSGKYDSLFVVASSNELVDIVESEIKKLYGNDIGVTTVKAILKTIEQFTGGITSFLLSIAIISLIVGAVGIITTLYTSVVERIREIGTLKAIGAQSSNILTMFVFEALIIGMLGASMGLIGGVGGGYALSQATPRNEGDPPLIPLFFMSDMITVWIISVVLSVIAGLLPAWKASKVSPIEALRPKT</sequence>
<dbReference type="Proteomes" id="UP000315289">
    <property type="component" value="Unassembled WGS sequence"/>
</dbReference>
<evidence type="ECO:0000313" key="11">
    <source>
        <dbReference type="Proteomes" id="UP000315289"/>
    </source>
</evidence>
<feature type="transmembrane region" description="Helical" evidence="7">
    <location>
        <begin position="293"/>
        <end position="317"/>
    </location>
</feature>
<dbReference type="GO" id="GO:0005886">
    <property type="term" value="C:plasma membrane"/>
    <property type="evidence" value="ECO:0007669"/>
    <property type="project" value="UniProtKB-SubCell"/>
</dbReference>
<name>A0A557SS16_9ARCH</name>
<dbReference type="AlphaFoldDB" id="A0A557SS16"/>
<comment type="similarity">
    <text evidence="6">Belongs to the ABC-4 integral membrane protein family.</text>
</comment>
<evidence type="ECO:0000256" key="7">
    <source>
        <dbReference type="SAM" id="Phobius"/>
    </source>
</evidence>
<feature type="transmembrane region" description="Helical" evidence="7">
    <location>
        <begin position="381"/>
        <end position="406"/>
    </location>
</feature>
<feature type="domain" description="ABC3 transporter permease C-terminal" evidence="8">
    <location>
        <begin position="296"/>
        <end position="416"/>
    </location>
</feature>
<evidence type="ECO:0000256" key="1">
    <source>
        <dbReference type="ARBA" id="ARBA00004651"/>
    </source>
</evidence>
<dbReference type="GO" id="GO:0022857">
    <property type="term" value="F:transmembrane transporter activity"/>
    <property type="evidence" value="ECO:0007669"/>
    <property type="project" value="TreeGrafter"/>
</dbReference>
<comment type="caution">
    <text evidence="10">The sequence shown here is derived from an EMBL/GenBank/DDBJ whole genome shotgun (WGS) entry which is preliminary data.</text>
</comment>
<dbReference type="Pfam" id="PF02687">
    <property type="entry name" value="FtsX"/>
    <property type="match status" value="1"/>
</dbReference>
<feature type="domain" description="MacB-like periplasmic core" evidence="9">
    <location>
        <begin position="21"/>
        <end position="265"/>
    </location>
</feature>
<protein>
    <submittedName>
        <fullName evidence="10">ABC-type antimicrobial peptide transport system, permease component</fullName>
    </submittedName>
</protein>
<keyword evidence="3 7" id="KW-0812">Transmembrane</keyword>
<keyword evidence="4 7" id="KW-1133">Transmembrane helix</keyword>
<dbReference type="OrthoDB" id="11469at2157"/>
<dbReference type="PANTHER" id="PTHR30572:SF4">
    <property type="entry name" value="ABC TRANSPORTER PERMEASE YTRF"/>
    <property type="match status" value="1"/>
</dbReference>
<evidence type="ECO:0000259" key="9">
    <source>
        <dbReference type="Pfam" id="PF12704"/>
    </source>
</evidence>
<proteinExistence type="inferred from homology"/>
<dbReference type="InterPro" id="IPR050250">
    <property type="entry name" value="Macrolide_Exporter_MacB"/>
</dbReference>
<evidence type="ECO:0000256" key="5">
    <source>
        <dbReference type="ARBA" id="ARBA00023136"/>
    </source>
</evidence>
<accession>A0A557SS16</accession>
<reference evidence="10 11" key="1">
    <citation type="journal article" date="2019" name="Front. Microbiol.">
        <title>Ammonia Oxidation by the Arctic Terrestrial Thaumarchaeote Candidatus Nitrosocosmicus arcticus Is Stimulated by Increasing Temperatures.</title>
        <authorList>
            <person name="Alves R.J.E."/>
            <person name="Kerou M."/>
            <person name="Zappe A."/>
            <person name="Bittner R."/>
            <person name="Abby S.S."/>
            <person name="Schmidt H.A."/>
            <person name="Pfeifer K."/>
            <person name="Schleper C."/>
        </authorList>
    </citation>
    <scope>NUCLEOTIDE SEQUENCE [LARGE SCALE GENOMIC DNA]</scope>
    <source>
        <strain evidence="10 11">Kfb</strain>
    </source>
</reference>
<dbReference type="RefSeq" id="WP_144734130.1">
    <property type="nucleotide sequence ID" value="NZ_ML675591.1"/>
</dbReference>